<keyword evidence="12" id="KW-1185">Reference proteome</keyword>
<evidence type="ECO:0000256" key="9">
    <source>
        <dbReference type="SAM" id="MobiDB-lite"/>
    </source>
</evidence>
<dbReference type="Pfam" id="PF04316">
    <property type="entry name" value="FlgM"/>
    <property type="match status" value="1"/>
</dbReference>
<comment type="similarity">
    <text evidence="1">Belongs to the FlgM family.</text>
</comment>
<reference evidence="11" key="1">
    <citation type="submission" date="2023-02" db="EMBL/GenBank/DDBJ databases">
        <title>Tahibacter soli sp. nov. isolated from soil.</title>
        <authorList>
            <person name="Baek J.H."/>
            <person name="Lee J.K."/>
            <person name="Choi D.G."/>
            <person name="Jeon C.O."/>
        </authorList>
    </citation>
    <scope>NUCLEOTIDE SEQUENCE</scope>
    <source>
        <strain evidence="11">BL</strain>
    </source>
</reference>
<evidence type="ECO:0000256" key="8">
    <source>
        <dbReference type="ARBA" id="ARBA00030117"/>
    </source>
</evidence>
<dbReference type="InterPro" id="IPR035890">
    <property type="entry name" value="Anti-sigma-28_factor_FlgM_sf"/>
</dbReference>
<evidence type="ECO:0000259" key="10">
    <source>
        <dbReference type="Pfam" id="PF04316"/>
    </source>
</evidence>
<dbReference type="NCBIfam" id="TIGR03824">
    <property type="entry name" value="FlgM_jcvi"/>
    <property type="match status" value="1"/>
</dbReference>
<proteinExistence type="inferred from homology"/>
<evidence type="ECO:0000256" key="4">
    <source>
        <dbReference type="ARBA" id="ARBA00022795"/>
    </source>
</evidence>
<evidence type="ECO:0000256" key="6">
    <source>
        <dbReference type="ARBA" id="ARBA00023163"/>
    </source>
</evidence>
<dbReference type="GO" id="GO:0045892">
    <property type="term" value="P:negative regulation of DNA-templated transcription"/>
    <property type="evidence" value="ECO:0007669"/>
    <property type="project" value="InterPro"/>
</dbReference>
<evidence type="ECO:0000313" key="11">
    <source>
        <dbReference type="EMBL" id="MDC8012838.1"/>
    </source>
</evidence>
<keyword evidence="6" id="KW-0804">Transcription</keyword>
<keyword evidence="4" id="KW-1005">Bacterial flagellum biogenesis</keyword>
<dbReference type="InterPro" id="IPR031316">
    <property type="entry name" value="FlgM_C"/>
</dbReference>
<evidence type="ECO:0000256" key="3">
    <source>
        <dbReference type="ARBA" id="ARBA00022491"/>
    </source>
</evidence>
<comment type="function">
    <text evidence="7">Responsible for the coupling of flagellin expression to flagellar assembly by preventing expression of the flagellin genes when a component of the middle class of proteins is defective. It negatively regulates flagellar genes by inhibiting the activity of FliA by directly binding to FliA.</text>
</comment>
<evidence type="ECO:0000256" key="2">
    <source>
        <dbReference type="ARBA" id="ARBA00017823"/>
    </source>
</evidence>
<keyword evidence="5" id="KW-0805">Transcription regulation</keyword>
<organism evidence="11 12">
    <name type="scientific">Tahibacter soli</name>
    <dbReference type="NCBI Taxonomy" id="2983605"/>
    <lineage>
        <taxon>Bacteria</taxon>
        <taxon>Pseudomonadati</taxon>
        <taxon>Pseudomonadota</taxon>
        <taxon>Gammaproteobacteria</taxon>
        <taxon>Lysobacterales</taxon>
        <taxon>Rhodanobacteraceae</taxon>
        <taxon>Tahibacter</taxon>
    </lineage>
</organism>
<keyword evidence="3" id="KW-0678">Repressor</keyword>
<dbReference type="SUPFAM" id="SSF101498">
    <property type="entry name" value="Anti-sigma factor FlgM"/>
    <property type="match status" value="1"/>
</dbReference>
<protein>
    <recommendedName>
        <fullName evidence="2">Negative regulator of flagellin synthesis</fullName>
    </recommendedName>
    <alternativeName>
        <fullName evidence="8">Anti-sigma-28 factor</fullName>
    </alternativeName>
</protein>
<feature type="domain" description="Anti-sigma-28 factor FlgM C-terminal" evidence="10">
    <location>
        <begin position="38"/>
        <end position="93"/>
    </location>
</feature>
<dbReference type="RefSeq" id="WP_263545256.1">
    <property type="nucleotide sequence ID" value="NZ_JAOVZO020000014.1"/>
</dbReference>
<dbReference type="EMBL" id="JAOVZO020000014">
    <property type="protein sequence ID" value="MDC8012838.1"/>
    <property type="molecule type" value="Genomic_DNA"/>
</dbReference>
<keyword evidence="11" id="KW-0969">Cilium</keyword>
<name>A0A9X4BHU9_9GAMM</name>
<comment type="caution">
    <text evidence="11">The sequence shown here is derived from an EMBL/GenBank/DDBJ whole genome shotgun (WGS) entry which is preliminary data.</text>
</comment>
<keyword evidence="11" id="KW-0282">Flagellum</keyword>
<evidence type="ECO:0000313" key="12">
    <source>
        <dbReference type="Proteomes" id="UP001139971"/>
    </source>
</evidence>
<dbReference type="InterPro" id="IPR007412">
    <property type="entry name" value="FlgM"/>
</dbReference>
<sequence>MTSKIDSLTAAGMRQPDPTPTRVASARTADTPAVASPDRVALTVDAQNLAVTRYSAAAQPAPFDHAKVASLRSAIESGTYKVDPQAIASRLIDIDKALP</sequence>
<evidence type="ECO:0000256" key="7">
    <source>
        <dbReference type="ARBA" id="ARBA00024739"/>
    </source>
</evidence>
<evidence type="ECO:0000256" key="1">
    <source>
        <dbReference type="ARBA" id="ARBA00005322"/>
    </source>
</evidence>
<accession>A0A9X4BHU9</accession>
<evidence type="ECO:0000256" key="5">
    <source>
        <dbReference type="ARBA" id="ARBA00023015"/>
    </source>
</evidence>
<dbReference type="GO" id="GO:0044781">
    <property type="term" value="P:bacterial-type flagellum organization"/>
    <property type="evidence" value="ECO:0007669"/>
    <property type="project" value="UniProtKB-KW"/>
</dbReference>
<gene>
    <name evidence="11" type="primary">flgM</name>
    <name evidence="11" type="ORF">OD750_009805</name>
</gene>
<feature type="region of interest" description="Disordered" evidence="9">
    <location>
        <begin position="1"/>
        <end position="35"/>
    </location>
</feature>
<dbReference type="AlphaFoldDB" id="A0A9X4BHU9"/>
<dbReference type="Proteomes" id="UP001139971">
    <property type="component" value="Unassembled WGS sequence"/>
</dbReference>
<keyword evidence="11" id="KW-0966">Cell projection</keyword>